<evidence type="ECO:0000256" key="1">
    <source>
        <dbReference type="ARBA" id="ARBA00023015"/>
    </source>
</evidence>
<dbReference type="PROSITE" id="PS51078">
    <property type="entry name" value="ICLR_ED"/>
    <property type="match status" value="1"/>
</dbReference>
<dbReference type="InterPro" id="IPR036390">
    <property type="entry name" value="WH_DNA-bd_sf"/>
</dbReference>
<dbReference type="PANTHER" id="PTHR30136:SF24">
    <property type="entry name" value="HTH-TYPE TRANSCRIPTIONAL REPRESSOR ALLR"/>
    <property type="match status" value="1"/>
</dbReference>
<dbReference type="Proteomes" id="UP000320513">
    <property type="component" value="Unassembled WGS sequence"/>
</dbReference>
<feature type="domain" description="HTH iclR-type" evidence="4">
    <location>
        <begin position="14"/>
        <end position="74"/>
    </location>
</feature>
<gene>
    <name evidence="6" type="ORF">FPZ47_10555</name>
</gene>
<dbReference type="OrthoDB" id="60629at2"/>
<dbReference type="Pfam" id="PF01614">
    <property type="entry name" value="IclR_C"/>
    <property type="match status" value="1"/>
</dbReference>
<dbReference type="Pfam" id="PF09339">
    <property type="entry name" value="HTH_IclR"/>
    <property type="match status" value="1"/>
</dbReference>
<organism evidence="6 7">
    <name type="scientific">Mycobacterium helveticum</name>
    <dbReference type="NCBI Taxonomy" id="2592811"/>
    <lineage>
        <taxon>Bacteria</taxon>
        <taxon>Bacillati</taxon>
        <taxon>Actinomycetota</taxon>
        <taxon>Actinomycetes</taxon>
        <taxon>Mycobacteriales</taxon>
        <taxon>Mycobacteriaceae</taxon>
        <taxon>Mycobacterium</taxon>
    </lineage>
</organism>
<keyword evidence="1" id="KW-0805">Transcription regulation</keyword>
<dbReference type="PANTHER" id="PTHR30136">
    <property type="entry name" value="HELIX-TURN-HELIX TRANSCRIPTIONAL REGULATOR, ICLR FAMILY"/>
    <property type="match status" value="1"/>
</dbReference>
<dbReference type="Gene3D" id="1.10.10.10">
    <property type="entry name" value="Winged helix-like DNA-binding domain superfamily/Winged helix DNA-binding domain"/>
    <property type="match status" value="1"/>
</dbReference>
<dbReference type="SUPFAM" id="SSF46785">
    <property type="entry name" value="Winged helix' DNA-binding domain"/>
    <property type="match status" value="1"/>
</dbReference>
<protein>
    <submittedName>
        <fullName evidence="6">IclR family transcriptional regulator</fullName>
    </submittedName>
</protein>
<keyword evidence="3" id="KW-0804">Transcription</keyword>
<dbReference type="PROSITE" id="PS51077">
    <property type="entry name" value="HTH_ICLR"/>
    <property type="match status" value="1"/>
</dbReference>
<keyword evidence="7" id="KW-1185">Reference proteome</keyword>
<dbReference type="InterPro" id="IPR050707">
    <property type="entry name" value="HTH_MetabolicPath_Reg"/>
</dbReference>
<dbReference type="SUPFAM" id="SSF55781">
    <property type="entry name" value="GAF domain-like"/>
    <property type="match status" value="1"/>
</dbReference>
<name>A0A557XW33_9MYCO</name>
<dbReference type="InterPro" id="IPR005471">
    <property type="entry name" value="Tscrpt_reg_IclR_N"/>
</dbReference>
<dbReference type="Gene3D" id="3.30.450.40">
    <property type="match status" value="1"/>
</dbReference>
<dbReference type="InterPro" id="IPR029016">
    <property type="entry name" value="GAF-like_dom_sf"/>
</dbReference>
<dbReference type="GO" id="GO:0045892">
    <property type="term" value="P:negative regulation of DNA-templated transcription"/>
    <property type="evidence" value="ECO:0007669"/>
    <property type="project" value="TreeGrafter"/>
</dbReference>
<dbReference type="AlphaFoldDB" id="A0A557XW33"/>
<proteinExistence type="predicted"/>
<evidence type="ECO:0000313" key="7">
    <source>
        <dbReference type="Proteomes" id="UP000320513"/>
    </source>
</evidence>
<evidence type="ECO:0000259" key="5">
    <source>
        <dbReference type="PROSITE" id="PS51078"/>
    </source>
</evidence>
<evidence type="ECO:0000313" key="6">
    <source>
        <dbReference type="EMBL" id="TVS90222.1"/>
    </source>
</evidence>
<dbReference type="InterPro" id="IPR014757">
    <property type="entry name" value="Tscrpt_reg_IclR_C"/>
</dbReference>
<dbReference type="EMBL" id="VMQU01000035">
    <property type="protein sequence ID" value="TVS90222.1"/>
    <property type="molecule type" value="Genomic_DNA"/>
</dbReference>
<evidence type="ECO:0000259" key="4">
    <source>
        <dbReference type="PROSITE" id="PS51077"/>
    </source>
</evidence>
<dbReference type="InterPro" id="IPR036388">
    <property type="entry name" value="WH-like_DNA-bd_sf"/>
</dbReference>
<dbReference type="GO" id="GO:0003700">
    <property type="term" value="F:DNA-binding transcription factor activity"/>
    <property type="evidence" value="ECO:0007669"/>
    <property type="project" value="TreeGrafter"/>
</dbReference>
<keyword evidence="2" id="KW-0238">DNA-binding</keyword>
<evidence type="ECO:0000256" key="3">
    <source>
        <dbReference type="ARBA" id="ARBA00023163"/>
    </source>
</evidence>
<dbReference type="GO" id="GO:0003677">
    <property type="term" value="F:DNA binding"/>
    <property type="evidence" value="ECO:0007669"/>
    <property type="project" value="UniProtKB-KW"/>
</dbReference>
<reference evidence="6 7" key="1">
    <citation type="submission" date="2019-07" db="EMBL/GenBank/DDBJ databases">
        <title>New Mycobacterium species.</title>
        <authorList>
            <person name="Tortoli E."/>
            <person name="Ghielmetti G."/>
            <person name="Friedel U."/>
            <person name="Trovato A."/>
        </authorList>
    </citation>
    <scope>NUCLEOTIDE SEQUENCE [LARGE SCALE GENOMIC DNA]</scope>
    <source>
        <strain evidence="6 7">16-83</strain>
    </source>
</reference>
<accession>A0A557XW33</accession>
<feature type="domain" description="IclR-ED" evidence="5">
    <location>
        <begin position="75"/>
        <end position="254"/>
    </location>
</feature>
<evidence type="ECO:0000256" key="2">
    <source>
        <dbReference type="ARBA" id="ARBA00023125"/>
    </source>
</evidence>
<sequence length="257" mass="27547">MRSTSRHGDDESAPSVLSRAMAILAAFDGERRSLGTSELARRTGLAKSTVHRLAGELIQHGLLERRSDGFMLGLRLFELGQRVPRQLDLRTAALPYMADLRAATRQTVHLAVLDGTDVVYVEILRSHDAPPLPSRIGGRLPAHATAVGKAILAFSGSDVIDRVLHAELLRLAERTVTAANLLQRNLKLVRANGIAYDYEESQAGLVCAASPITGADRAIVGALSVSGWAGLLNVRRIGPAIRTAALALSRDLSPTSR</sequence>
<comment type="caution">
    <text evidence="6">The sequence shown here is derived from an EMBL/GenBank/DDBJ whole genome shotgun (WGS) entry which is preliminary data.</text>
</comment>
<dbReference type="SMART" id="SM00346">
    <property type="entry name" value="HTH_ICLR"/>
    <property type="match status" value="1"/>
</dbReference>